<evidence type="ECO:0000256" key="2">
    <source>
        <dbReference type="RuleBase" id="RU003633"/>
    </source>
</evidence>
<dbReference type="PANTHER" id="PTHR11877:SF47">
    <property type="entry name" value="OS11G0529900 PROTEIN"/>
    <property type="match status" value="1"/>
</dbReference>
<evidence type="ECO:0000259" key="4">
    <source>
        <dbReference type="Pfam" id="PF02797"/>
    </source>
</evidence>
<evidence type="ECO:0000313" key="6">
    <source>
        <dbReference type="Proteomes" id="UP001054889"/>
    </source>
</evidence>
<feature type="domain" description="Chalcone/stilbene synthase N-terminal" evidence="3">
    <location>
        <begin position="1"/>
        <end position="71"/>
    </location>
</feature>
<name>A0AAV5D372_ELECO</name>
<reference evidence="5" key="2">
    <citation type="submission" date="2021-12" db="EMBL/GenBank/DDBJ databases">
        <title>Resequencing data analysis of finger millet.</title>
        <authorList>
            <person name="Hatakeyama M."/>
            <person name="Aluri S."/>
            <person name="Balachadran M.T."/>
            <person name="Sivarajan S.R."/>
            <person name="Poveda L."/>
            <person name="Shimizu-Inatsugi R."/>
            <person name="Schlapbach R."/>
            <person name="Sreeman S.M."/>
            <person name="Shimizu K.K."/>
        </authorList>
    </citation>
    <scope>NUCLEOTIDE SEQUENCE</scope>
</reference>
<keyword evidence="2" id="KW-0012">Acyltransferase</keyword>
<reference evidence="5" key="1">
    <citation type="journal article" date="2018" name="DNA Res.">
        <title>Multiple hybrid de novo genome assembly of finger millet, an orphan allotetraploid crop.</title>
        <authorList>
            <person name="Hatakeyama M."/>
            <person name="Aluri S."/>
            <person name="Balachadran M.T."/>
            <person name="Sivarajan S.R."/>
            <person name="Patrignani A."/>
            <person name="Gruter S."/>
            <person name="Poveda L."/>
            <person name="Shimizu-Inatsugi R."/>
            <person name="Baeten J."/>
            <person name="Francoijs K.J."/>
            <person name="Nataraja K.N."/>
            <person name="Reddy Y.A.N."/>
            <person name="Phadnis S."/>
            <person name="Ravikumar R.L."/>
            <person name="Schlapbach R."/>
            <person name="Sreeman S.M."/>
            <person name="Shimizu K.K."/>
        </authorList>
    </citation>
    <scope>NUCLEOTIDE SEQUENCE</scope>
</reference>
<dbReference type="InterPro" id="IPR012328">
    <property type="entry name" value="Chalcone/stilbene_synt_C"/>
</dbReference>
<dbReference type="InterPro" id="IPR001099">
    <property type="entry name" value="Chalcone/stilbene_synt_N"/>
</dbReference>
<keyword evidence="2" id="KW-0808">Transferase</keyword>
<gene>
    <name evidence="5" type="primary">ga22292</name>
    <name evidence="5" type="ORF">PR202_ga22292</name>
</gene>
<dbReference type="AlphaFoldDB" id="A0AAV5D372"/>
<dbReference type="Pfam" id="PF02797">
    <property type="entry name" value="Chal_sti_synt_C"/>
    <property type="match status" value="1"/>
</dbReference>
<evidence type="ECO:0000313" key="5">
    <source>
        <dbReference type="EMBL" id="GJN04722.1"/>
    </source>
</evidence>
<comment type="caution">
    <text evidence="5">The sequence shown here is derived from an EMBL/GenBank/DDBJ whole genome shotgun (WGS) entry which is preliminary data.</text>
</comment>
<dbReference type="InterPro" id="IPR011141">
    <property type="entry name" value="Polyketide_synthase_type-III"/>
</dbReference>
<dbReference type="FunFam" id="3.40.47.10:FF:000014">
    <property type="entry name" value="Chalcone synthase 1"/>
    <property type="match status" value="1"/>
</dbReference>
<dbReference type="InterPro" id="IPR016039">
    <property type="entry name" value="Thiolase-like"/>
</dbReference>
<feature type="domain" description="Chalcone/stilbene synthase C-terminal" evidence="4">
    <location>
        <begin position="82"/>
        <end position="229"/>
    </location>
</feature>
<sequence>MLYLHGCSAGSVALRLAKDIAENNLGTRVLVVCVEATMPVFRAPDVTQLDALVATTLFGDGAGAAIIGASPINSVERPIFHMISASQATLPGTENTVGIKVSEIGQHFKMSAELPKMVGDNIKRCLAETLEPFGLGCDWNGLFWVAHPGGRAILDSYQAALGLDPEKLAASRRVLRDHGNMIGATVFFVLDEMWCRRQTGNEEERENCEWGVILGLGPGITIEMMVLRAAGSERQE</sequence>
<dbReference type="GO" id="GO:0016747">
    <property type="term" value="F:acyltransferase activity, transferring groups other than amino-acyl groups"/>
    <property type="evidence" value="ECO:0007669"/>
    <property type="project" value="InterPro"/>
</dbReference>
<dbReference type="Pfam" id="PF00195">
    <property type="entry name" value="Chal_sti_synt_N"/>
    <property type="match status" value="1"/>
</dbReference>
<dbReference type="EMBL" id="BQKI01000011">
    <property type="protein sequence ID" value="GJN04722.1"/>
    <property type="molecule type" value="Genomic_DNA"/>
</dbReference>
<evidence type="ECO:0000259" key="3">
    <source>
        <dbReference type="Pfam" id="PF00195"/>
    </source>
</evidence>
<dbReference type="GO" id="GO:0030639">
    <property type="term" value="P:polyketide biosynthetic process"/>
    <property type="evidence" value="ECO:0007669"/>
    <property type="project" value="TreeGrafter"/>
</dbReference>
<proteinExistence type="inferred from homology"/>
<dbReference type="PANTHER" id="PTHR11877">
    <property type="entry name" value="HYDROXYMETHYLGLUTARYL-COA SYNTHASE"/>
    <property type="match status" value="1"/>
</dbReference>
<comment type="similarity">
    <text evidence="1 2">Belongs to the thiolase-like superfamily. Chalcone/stilbene synthases family.</text>
</comment>
<dbReference type="Gene3D" id="3.40.47.10">
    <property type="match status" value="2"/>
</dbReference>
<evidence type="ECO:0008006" key="7">
    <source>
        <dbReference type="Google" id="ProtNLM"/>
    </source>
</evidence>
<protein>
    <recommendedName>
        <fullName evidence="7">Chalcone synthase</fullName>
    </recommendedName>
</protein>
<organism evidence="5 6">
    <name type="scientific">Eleusine coracana subsp. coracana</name>
    <dbReference type="NCBI Taxonomy" id="191504"/>
    <lineage>
        <taxon>Eukaryota</taxon>
        <taxon>Viridiplantae</taxon>
        <taxon>Streptophyta</taxon>
        <taxon>Embryophyta</taxon>
        <taxon>Tracheophyta</taxon>
        <taxon>Spermatophyta</taxon>
        <taxon>Magnoliopsida</taxon>
        <taxon>Liliopsida</taxon>
        <taxon>Poales</taxon>
        <taxon>Poaceae</taxon>
        <taxon>PACMAD clade</taxon>
        <taxon>Chloridoideae</taxon>
        <taxon>Cynodonteae</taxon>
        <taxon>Eleusininae</taxon>
        <taxon>Eleusine</taxon>
    </lineage>
</organism>
<dbReference type="SUPFAM" id="SSF53901">
    <property type="entry name" value="Thiolase-like"/>
    <property type="match status" value="2"/>
</dbReference>
<evidence type="ECO:0000256" key="1">
    <source>
        <dbReference type="ARBA" id="ARBA00005531"/>
    </source>
</evidence>
<keyword evidence="6" id="KW-1185">Reference proteome</keyword>
<dbReference type="Proteomes" id="UP001054889">
    <property type="component" value="Unassembled WGS sequence"/>
</dbReference>
<accession>A0AAV5D372</accession>